<dbReference type="InterPro" id="IPR017871">
    <property type="entry name" value="ABC_transporter-like_CS"/>
</dbReference>
<evidence type="ECO:0000256" key="3">
    <source>
        <dbReference type="ARBA" id="ARBA00022475"/>
    </source>
</evidence>
<feature type="compositionally biased region" description="Basic and acidic residues" evidence="10">
    <location>
        <begin position="570"/>
        <end position="586"/>
    </location>
</feature>
<dbReference type="GO" id="GO:0140359">
    <property type="term" value="F:ABC-type transporter activity"/>
    <property type="evidence" value="ECO:0007669"/>
    <property type="project" value="InterPro"/>
</dbReference>
<dbReference type="PROSITE" id="PS50893">
    <property type="entry name" value="ABC_TRANSPORTER_2"/>
    <property type="match status" value="1"/>
</dbReference>
<dbReference type="GO" id="GO:0016887">
    <property type="term" value="F:ATP hydrolysis activity"/>
    <property type="evidence" value="ECO:0007669"/>
    <property type="project" value="InterPro"/>
</dbReference>
<feature type="transmembrane region" description="Helical" evidence="11">
    <location>
        <begin position="72"/>
        <end position="103"/>
    </location>
</feature>
<feature type="region of interest" description="Disordered" evidence="10">
    <location>
        <begin position="570"/>
        <end position="589"/>
    </location>
</feature>
<evidence type="ECO:0000313" key="14">
    <source>
        <dbReference type="EMBL" id="QFQ31195.2"/>
    </source>
</evidence>
<comment type="similarity">
    <text evidence="9">Belongs to the ABC transporter superfamily. Lipid exporter (TC 3.A.1.106) family.</text>
</comment>
<keyword evidence="3" id="KW-1003">Cell membrane</keyword>
<organism evidence="14 15">
    <name type="scientific">Janibacter melonis</name>
    <dbReference type="NCBI Taxonomy" id="262209"/>
    <lineage>
        <taxon>Bacteria</taxon>
        <taxon>Bacillati</taxon>
        <taxon>Actinomycetota</taxon>
        <taxon>Actinomycetes</taxon>
        <taxon>Micrococcales</taxon>
        <taxon>Intrasporangiaceae</taxon>
        <taxon>Janibacter</taxon>
    </lineage>
</organism>
<dbReference type="GO" id="GO:0034040">
    <property type="term" value="F:ATPase-coupled lipid transmembrane transporter activity"/>
    <property type="evidence" value="ECO:0007669"/>
    <property type="project" value="TreeGrafter"/>
</dbReference>
<evidence type="ECO:0000256" key="10">
    <source>
        <dbReference type="SAM" id="MobiDB-lite"/>
    </source>
</evidence>
<keyword evidence="5" id="KW-0547">Nucleotide-binding</keyword>
<dbReference type="InterPro" id="IPR027417">
    <property type="entry name" value="P-loop_NTPase"/>
</dbReference>
<reference evidence="14 15" key="1">
    <citation type="submission" date="2019-09" db="EMBL/GenBank/DDBJ databases">
        <title>Complete Genome Sequence of Janibacter melonis M714 with both human health impact and industrial applications.</title>
        <authorList>
            <person name="Jin M."/>
            <person name="Zhao Q.R."/>
        </authorList>
    </citation>
    <scope>NUCLEOTIDE SEQUENCE [LARGE SCALE GENOMIC DNA]</scope>
    <source>
        <strain evidence="14 15">M714</strain>
    </source>
</reference>
<evidence type="ECO:0000256" key="1">
    <source>
        <dbReference type="ARBA" id="ARBA00004651"/>
    </source>
</evidence>
<keyword evidence="4 11" id="KW-0812">Transmembrane</keyword>
<dbReference type="PROSITE" id="PS50929">
    <property type="entry name" value="ABC_TM1F"/>
    <property type="match status" value="1"/>
</dbReference>
<proteinExistence type="inferred from homology"/>
<evidence type="ECO:0000259" key="13">
    <source>
        <dbReference type="PROSITE" id="PS50929"/>
    </source>
</evidence>
<feature type="domain" description="ABC transmembrane type-1" evidence="13">
    <location>
        <begin position="28"/>
        <end position="320"/>
    </location>
</feature>
<dbReference type="GO" id="GO:0005524">
    <property type="term" value="F:ATP binding"/>
    <property type="evidence" value="ECO:0007669"/>
    <property type="project" value="UniProtKB-KW"/>
</dbReference>
<dbReference type="SMART" id="SM00382">
    <property type="entry name" value="AAA"/>
    <property type="match status" value="1"/>
</dbReference>
<evidence type="ECO:0000256" key="6">
    <source>
        <dbReference type="ARBA" id="ARBA00022840"/>
    </source>
</evidence>
<evidence type="ECO:0000313" key="15">
    <source>
        <dbReference type="Proteomes" id="UP000271708"/>
    </source>
</evidence>
<feature type="transmembrane region" description="Helical" evidence="11">
    <location>
        <begin position="265"/>
        <end position="285"/>
    </location>
</feature>
<evidence type="ECO:0000256" key="7">
    <source>
        <dbReference type="ARBA" id="ARBA00022989"/>
    </source>
</evidence>
<keyword evidence="8 11" id="KW-0472">Membrane</keyword>
<dbReference type="Gene3D" id="3.40.50.300">
    <property type="entry name" value="P-loop containing nucleotide triphosphate hydrolases"/>
    <property type="match status" value="1"/>
</dbReference>
<feature type="transmembrane region" description="Helical" evidence="11">
    <location>
        <begin position="24"/>
        <end position="42"/>
    </location>
</feature>
<dbReference type="FunFam" id="3.40.50.300:FF:000299">
    <property type="entry name" value="ABC transporter ATP-binding protein/permease"/>
    <property type="match status" value="1"/>
</dbReference>
<dbReference type="AlphaFoldDB" id="A0A5P8FNP8"/>
<dbReference type="Pfam" id="PF00005">
    <property type="entry name" value="ABC_tran"/>
    <property type="match status" value="1"/>
</dbReference>
<dbReference type="Proteomes" id="UP000271708">
    <property type="component" value="Chromosome"/>
</dbReference>
<dbReference type="PANTHER" id="PTHR24221">
    <property type="entry name" value="ATP-BINDING CASSETTE SUB-FAMILY B"/>
    <property type="match status" value="1"/>
</dbReference>
<evidence type="ECO:0000259" key="12">
    <source>
        <dbReference type="PROSITE" id="PS50893"/>
    </source>
</evidence>
<dbReference type="PANTHER" id="PTHR24221:SF468">
    <property type="entry name" value="ABC TRANSPORTER"/>
    <property type="match status" value="1"/>
</dbReference>
<keyword evidence="2" id="KW-0813">Transport</keyword>
<evidence type="ECO:0000256" key="2">
    <source>
        <dbReference type="ARBA" id="ARBA00022448"/>
    </source>
</evidence>
<dbReference type="SUPFAM" id="SSF90123">
    <property type="entry name" value="ABC transporter transmembrane region"/>
    <property type="match status" value="1"/>
</dbReference>
<comment type="subcellular location">
    <subcellularLocation>
        <location evidence="1">Cell membrane</location>
        <topology evidence="1">Multi-pass membrane protein</topology>
    </subcellularLocation>
</comment>
<evidence type="ECO:0000256" key="8">
    <source>
        <dbReference type="ARBA" id="ARBA00023136"/>
    </source>
</evidence>
<keyword evidence="6 14" id="KW-0067">ATP-binding</keyword>
<sequence>MSRDQGALRRTLGVLRPHLPEQRLLIGAGALALVLEVLFRVLEPWPVKVVVDAVTRSLGADLATSGPEAGPALLGAAALATIALVGLRAVCNYLATIAFALVGSRVATQLRQRTFDHVTALSKGYHSRNGSADIVQRLVGDVGKLQEVAVTAGLPLLVNVFTLVVMTGVMIWLDPLLALVVVAASLVFVLLSRGSTSQITVASRKTRRSEGELAGVAQEAIGAIPVVQAYTLEGALSRSFGGSNDRALRDGVRARRLAAGLERSTDVVVGLATAAVIFVGGWRVVQQVMTPGDLVLFLTYLKTSMKPLRDIAKYTGRISRSAASGERVADLLDEVPEILSPQEPVRPSRVRGALTLRDVVAGYGPGRRVLDRVDLDIPAGQRVALVGPSGSGKSTLTALLARLQDPQGGSVRLDGHDLRDLELSLVRREVTLLLQESVLFTGTIADNIRQGRPDATLEEVWEAARRARAHDFVMEQPDAYETVVGERGSTLSGGQRQRIAIARAMLRDSAVVVLDEATSGLDPKNAAAVRTGLDELTRGRTTLVVTHDEQTARACDRIIWLEDGRVRWDGGPHDEMPSGHAFRPDDPGTALVPGDHRVVRDGAEDTVPIPVRA</sequence>
<dbReference type="Pfam" id="PF00664">
    <property type="entry name" value="ABC_membrane"/>
    <property type="match status" value="1"/>
</dbReference>
<dbReference type="PROSITE" id="PS00211">
    <property type="entry name" value="ABC_TRANSPORTER_1"/>
    <property type="match status" value="1"/>
</dbReference>
<evidence type="ECO:0000256" key="4">
    <source>
        <dbReference type="ARBA" id="ARBA00022692"/>
    </source>
</evidence>
<dbReference type="GeneID" id="59162319"/>
<gene>
    <name evidence="14" type="ORF">EEW87_014110</name>
</gene>
<keyword evidence="7 11" id="KW-1133">Transmembrane helix</keyword>
<evidence type="ECO:0000256" key="9">
    <source>
        <dbReference type="ARBA" id="ARBA00061644"/>
    </source>
</evidence>
<dbReference type="InterPro" id="IPR039421">
    <property type="entry name" value="Type_1_exporter"/>
</dbReference>
<dbReference type="Gene3D" id="1.20.1560.10">
    <property type="entry name" value="ABC transporter type 1, transmembrane domain"/>
    <property type="match status" value="1"/>
</dbReference>
<feature type="transmembrane region" description="Helical" evidence="11">
    <location>
        <begin position="176"/>
        <end position="195"/>
    </location>
</feature>
<dbReference type="RefSeq" id="WP_123093071.1">
    <property type="nucleotide sequence ID" value="NZ_BAAAKD010000029.1"/>
</dbReference>
<dbReference type="SUPFAM" id="SSF52540">
    <property type="entry name" value="P-loop containing nucleoside triphosphate hydrolases"/>
    <property type="match status" value="1"/>
</dbReference>
<dbReference type="KEGG" id="jme:EEW87_014110"/>
<protein>
    <submittedName>
        <fullName evidence="14">ATP-binding cassette domain-containing protein</fullName>
    </submittedName>
</protein>
<feature type="transmembrane region" description="Helical" evidence="11">
    <location>
        <begin position="148"/>
        <end position="170"/>
    </location>
</feature>
<evidence type="ECO:0000256" key="11">
    <source>
        <dbReference type="SAM" id="Phobius"/>
    </source>
</evidence>
<name>A0A5P8FNP8_9MICO</name>
<evidence type="ECO:0000256" key="5">
    <source>
        <dbReference type="ARBA" id="ARBA00022741"/>
    </source>
</evidence>
<dbReference type="InterPro" id="IPR011527">
    <property type="entry name" value="ABC1_TM_dom"/>
</dbReference>
<dbReference type="InterPro" id="IPR036640">
    <property type="entry name" value="ABC1_TM_sf"/>
</dbReference>
<dbReference type="EMBL" id="CP044548">
    <property type="protein sequence ID" value="QFQ31195.2"/>
    <property type="molecule type" value="Genomic_DNA"/>
</dbReference>
<dbReference type="InterPro" id="IPR003439">
    <property type="entry name" value="ABC_transporter-like_ATP-bd"/>
</dbReference>
<feature type="domain" description="ABC transporter" evidence="12">
    <location>
        <begin position="354"/>
        <end position="588"/>
    </location>
</feature>
<dbReference type="GO" id="GO:0005886">
    <property type="term" value="C:plasma membrane"/>
    <property type="evidence" value="ECO:0007669"/>
    <property type="project" value="UniProtKB-SubCell"/>
</dbReference>
<dbReference type="InterPro" id="IPR003593">
    <property type="entry name" value="AAA+_ATPase"/>
</dbReference>
<dbReference type="CDD" id="cd18564">
    <property type="entry name" value="ABC_6TM_exporter_like"/>
    <property type="match status" value="1"/>
</dbReference>
<accession>A0A5P8FNP8</accession>